<keyword evidence="2" id="KW-1185">Reference proteome</keyword>
<evidence type="ECO:0008006" key="3">
    <source>
        <dbReference type="Google" id="ProtNLM"/>
    </source>
</evidence>
<dbReference type="PROSITE" id="PS51257">
    <property type="entry name" value="PROKAR_LIPOPROTEIN"/>
    <property type="match status" value="1"/>
</dbReference>
<name>A0ABZ0A3E1_9ACTN</name>
<gene>
    <name evidence="1" type="ORF">RMN56_12530</name>
</gene>
<dbReference type="RefSeq" id="WP_313723967.1">
    <property type="nucleotide sequence ID" value="NZ_CP134876.1"/>
</dbReference>
<evidence type="ECO:0000313" key="2">
    <source>
        <dbReference type="Proteomes" id="UP001303001"/>
    </source>
</evidence>
<dbReference type="Proteomes" id="UP001303001">
    <property type="component" value="Chromosome"/>
</dbReference>
<proteinExistence type="predicted"/>
<protein>
    <recommendedName>
        <fullName evidence="3">Lipoprotein</fullName>
    </recommendedName>
</protein>
<sequence>MNRSLVATLVGATLLVAACSDDKPEASQPSPDQYGRGGCVSLAQRLDENDHSWMSNGTVAGRAARSTDAGVSDAGKELAAAVKAAGDLDVSSHGKADMTQVEAGITDAQQKLMTACQNLLGEPPWS</sequence>
<dbReference type="EMBL" id="CP134876">
    <property type="protein sequence ID" value="WNM42103.1"/>
    <property type="molecule type" value="Genomic_DNA"/>
</dbReference>
<organism evidence="1 2">
    <name type="scientific">Micromonospora halotolerans</name>
    <dbReference type="NCBI Taxonomy" id="709879"/>
    <lineage>
        <taxon>Bacteria</taxon>
        <taxon>Bacillati</taxon>
        <taxon>Actinomycetota</taxon>
        <taxon>Actinomycetes</taxon>
        <taxon>Micromonosporales</taxon>
        <taxon>Micromonosporaceae</taxon>
        <taxon>Micromonospora</taxon>
    </lineage>
</organism>
<accession>A0ABZ0A3E1</accession>
<evidence type="ECO:0000313" key="1">
    <source>
        <dbReference type="EMBL" id="WNM42103.1"/>
    </source>
</evidence>
<reference evidence="1 2" key="1">
    <citation type="submission" date="2023-09" db="EMBL/GenBank/DDBJ databases">
        <title>Micromonospora halotolerans DSM 45598 genome sequence.</title>
        <authorList>
            <person name="Mo P."/>
        </authorList>
    </citation>
    <scope>NUCLEOTIDE SEQUENCE [LARGE SCALE GENOMIC DNA]</scope>
    <source>
        <strain evidence="1 2">DSM 45598</strain>
    </source>
</reference>